<sequence length="136" mass="14497">MLVFGIVVAAPFAVHAQILCKSATGGQCVDLGVAAASKAIPGLEFLTDVAKPSDLFSKIYTYGISLVALTAFFMFTYGAIRYMMPTEGGTAEAKKAMYNAVLGLVVALVSYLTLSIINPNLVKNFDINLPLIEKKK</sequence>
<gene>
    <name evidence="2" type="ORF">A2847_01970</name>
</gene>
<evidence type="ECO:0000313" key="3">
    <source>
        <dbReference type="Proteomes" id="UP000178574"/>
    </source>
</evidence>
<dbReference type="AlphaFoldDB" id="A0A1G2K8Z6"/>
<feature type="transmembrane region" description="Helical" evidence="1">
    <location>
        <begin position="96"/>
        <end position="117"/>
    </location>
</feature>
<proteinExistence type="predicted"/>
<dbReference type="EMBL" id="MHQD01000026">
    <property type="protein sequence ID" value="OGZ95897.1"/>
    <property type="molecule type" value="Genomic_DNA"/>
</dbReference>
<accession>A0A1G2K8Z6</accession>
<comment type="caution">
    <text evidence="2">The sequence shown here is derived from an EMBL/GenBank/DDBJ whole genome shotgun (WGS) entry which is preliminary data.</text>
</comment>
<dbReference type="Proteomes" id="UP000178574">
    <property type="component" value="Unassembled WGS sequence"/>
</dbReference>
<dbReference type="InterPro" id="IPR043993">
    <property type="entry name" value="T4SS_pilin"/>
</dbReference>
<protein>
    <submittedName>
        <fullName evidence="2">Uncharacterized protein</fullName>
    </submittedName>
</protein>
<feature type="transmembrane region" description="Helical" evidence="1">
    <location>
        <begin position="59"/>
        <end position="84"/>
    </location>
</feature>
<dbReference type="Pfam" id="PF18895">
    <property type="entry name" value="T4SS_pilin"/>
    <property type="match status" value="1"/>
</dbReference>
<organism evidence="2 3">
    <name type="scientific">Candidatus Sungbacteria bacterium RIFCSPHIGHO2_01_FULL_50_25</name>
    <dbReference type="NCBI Taxonomy" id="1802265"/>
    <lineage>
        <taxon>Bacteria</taxon>
        <taxon>Candidatus Sungiibacteriota</taxon>
    </lineage>
</organism>
<keyword evidence="1" id="KW-0812">Transmembrane</keyword>
<keyword evidence="1" id="KW-0472">Membrane</keyword>
<reference evidence="2 3" key="1">
    <citation type="journal article" date="2016" name="Nat. Commun.">
        <title>Thousands of microbial genomes shed light on interconnected biogeochemical processes in an aquifer system.</title>
        <authorList>
            <person name="Anantharaman K."/>
            <person name="Brown C.T."/>
            <person name="Hug L.A."/>
            <person name="Sharon I."/>
            <person name="Castelle C.J."/>
            <person name="Probst A.J."/>
            <person name="Thomas B.C."/>
            <person name="Singh A."/>
            <person name="Wilkins M.J."/>
            <person name="Karaoz U."/>
            <person name="Brodie E.L."/>
            <person name="Williams K.H."/>
            <person name="Hubbard S.S."/>
            <person name="Banfield J.F."/>
        </authorList>
    </citation>
    <scope>NUCLEOTIDE SEQUENCE [LARGE SCALE GENOMIC DNA]</scope>
</reference>
<evidence type="ECO:0000256" key="1">
    <source>
        <dbReference type="SAM" id="Phobius"/>
    </source>
</evidence>
<evidence type="ECO:0000313" key="2">
    <source>
        <dbReference type="EMBL" id="OGZ95897.1"/>
    </source>
</evidence>
<name>A0A1G2K8Z6_9BACT</name>
<keyword evidence="1" id="KW-1133">Transmembrane helix</keyword>